<accession>A0A0K8RBA5</accession>
<name>A0A0K8RBA5_IXORI</name>
<keyword evidence="1" id="KW-0812">Transmembrane</keyword>
<reference evidence="2" key="1">
    <citation type="submission" date="2012-12" db="EMBL/GenBank/DDBJ databases">
        <title>Identification and characterization of a phenylalanine ammonia-lyase gene family in Isatis indigotica Fort.</title>
        <authorList>
            <person name="Liu Q."/>
            <person name="Chen J."/>
            <person name="Zhou X."/>
            <person name="Di P."/>
            <person name="Xiao Y."/>
            <person name="Xuan H."/>
            <person name="Zhang L."/>
            <person name="Chen W."/>
        </authorList>
    </citation>
    <scope>NUCLEOTIDE SEQUENCE</scope>
    <source>
        <tissue evidence="2">Salivary gland</tissue>
    </source>
</reference>
<evidence type="ECO:0000313" key="2">
    <source>
        <dbReference type="EMBL" id="JAA68103.1"/>
    </source>
</evidence>
<dbReference type="EMBL" id="GADI01005705">
    <property type="protein sequence ID" value="JAA68103.1"/>
    <property type="molecule type" value="mRNA"/>
</dbReference>
<evidence type="ECO:0000256" key="1">
    <source>
        <dbReference type="SAM" id="Phobius"/>
    </source>
</evidence>
<feature type="transmembrane region" description="Helical" evidence="1">
    <location>
        <begin position="6"/>
        <end position="27"/>
    </location>
</feature>
<proteinExistence type="evidence at transcript level"/>
<organism evidence="2">
    <name type="scientific">Ixodes ricinus</name>
    <name type="common">Common tick</name>
    <name type="synonym">Acarus ricinus</name>
    <dbReference type="NCBI Taxonomy" id="34613"/>
    <lineage>
        <taxon>Eukaryota</taxon>
        <taxon>Metazoa</taxon>
        <taxon>Ecdysozoa</taxon>
        <taxon>Arthropoda</taxon>
        <taxon>Chelicerata</taxon>
        <taxon>Arachnida</taxon>
        <taxon>Acari</taxon>
        <taxon>Parasitiformes</taxon>
        <taxon>Ixodida</taxon>
        <taxon>Ixodoidea</taxon>
        <taxon>Ixodidae</taxon>
        <taxon>Ixodinae</taxon>
        <taxon>Ixodes</taxon>
    </lineage>
</organism>
<keyword evidence="1" id="KW-1133">Transmembrane helix</keyword>
<keyword evidence="1" id="KW-0472">Membrane</keyword>
<protein>
    <submittedName>
        <fullName evidence="2">Putative salp15</fullName>
    </submittedName>
</protein>
<dbReference type="AlphaFoldDB" id="A0A0K8RBA5"/>
<sequence length="136" mass="15029">MKNTGLSFFIVGTTRLIVAMFVLFAICKPTVTGVTIKYAQNLAPSCEKKIENLCNNQTAGTLEEVQVNSRICQATCIYKPDPTKDTRFQGGMLIWERNYDDVRLPNGMPCAFSATCQDGKCSCKFCDKDGSPKAPR</sequence>